<dbReference type="AlphaFoldDB" id="A0AAP8ARH7"/>
<comment type="caution">
    <text evidence="1">The sequence shown here is derived from an EMBL/GenBank/DDBJ whole genome shotgun (WGS) entry which is preliminary data.</text>
</comment>
<proteinExistence type="predicted"/>
<protein>
    <submittedName>
        <fullName evidence="1">Uncharacterized protein</fullName>
    </submittedName>
</protein>
<gene>
    <name evidence="1" type="ORF">ABE91_021400</name>
</gene>
<name>A0AAP8ARH7_ECOLX</name>
<organism evidence="1 2">
    <name type="scientific">Escherichia coli</name>
    <dbReference type="NCBI Taxonomy" id="562"/>
    <lineage>
        <taxon>Bacteria</taxon>
        <taxon>Pseudomonadati</taxon>
        <taxon>Pseudomonadota</taxon>
        <taxon>Gammaproteobacteria</taxon>
        <taxon>Enterobacterales</taxon>
        <taxon>Enterobacteriaceae</taxon>
        <taxon>Escherichia</taxon>
    </lineage>
</organism>
<evidence type="ECO:0000313" key="1">
    <source>
        <dbReference type="EMBL" id="PBN71952.1"/>
    </source>
</evidence>
<dbReference type="Proteomes" id="UP000036331">
    <property type="component" value="Unassembled WGS sequence"/>
</dbReference>
<sequence length="69" mass="7980">MQVHEHAGGAPALATLRRYRRWKRMQFDAITHADLKKSENREETHKKLALKMPVFHVTKGGITQESPIM</sequence>
<accession>A0AAP8ARH7</accession>
<dbReference type="EMBL" id="LDXE02000004">
    <property type="protein sequence ID" value="PBN71952.1"/>
    <property type="molecule type" value="Genomic_DNA"/>
</dbReference>
<evidence type="ECO:0000313" key="2">
    <source>
        <dbReference type="Proteomes" id="UP000036331"/>
    </source>
</evidence>
<reference evidence="1 2" key="1">
    <citation type="journal article" date="2015" name="Genome Announc.">
        <title>Draft Genome Sequences of Human-Pathogenic Escherichia coli O26:H11 Strains Carrying the stx2 Gene Only and Circulating in France.</title>
        <authorList>
            <person name="Delannoy S."/>
            <person name="Mariani-Kurkdjian P."/>
            <person name="Bonacorsi S."/>
            <person name="Liguori S."/>
            <person name="Ison S.A."/>
            <person name="Fach P."/>
        </authorList>
    </citation>
    <scope>NUCLEOTIDE SEQUENCE [LARGE SCALE GENOMIC DNA]</scope>
    <source>
        <strain evidence="1 2">34870</strain>
    </source>
</reference>